<dbReference type="InterPro" id="IPR018063">
    <property type="entry name" value="SAM_MeTrfase_RsmI_CS"/>
</dbReference>
<evidence type="ECO:0000256" key="4">
    <source>
        <dbReference type="ARBA" id="ARBA00022679"/>
    </source>
</evidence>
<dbReference type="HAMAP" id="MF_01877">
    <property type="entry name" value="16SrRNA_methyltr_I"/>
    <property type="match status" value="1"/>
</dbReference>
<comment type="catalytic activity">
    <reaction evidence="6">
        <text>cytidine(1402) in 16S rRNA + S-adenosyl-L-methionine = 2'-O-methylcytidine(1402) in 16S rRNA + S-adenosyl-L-homocysteine + H(+)</text>
        <dbReference type="Rhea" id="RHEA:42924"/>
        <dbReference type="Rhea" id="RHEA-COMP:10285"/>
        <dbReference type="Rhea" id="RHEA-COMP:10286"/>
        <dbReference type="ChEBI" id="CHEBI:15378"/>
        <dbReference type="ChEBI" id="CHEBI:57856"/>
        <dbReference type="ChEBI" id="CHEBI:59789"/>
        <dbReference type="ChEBI" id="CHEBI:74495"/>
        <dbReference type="ChEBI" id="CHEBI:82748"/>
        <dbReference type="EC" id="2.1.1.198"/>
    </reaction>
</comment>
<dbReference type="RefSeq" id="WP_020002847.1">
    <property type="nucleotide sequence ID" value="NZ_LS991953.1"/>
</dbReference>
<dbReference type="PANTHER" id="PTHR46111">
    <property type="entry name" value="RIBOSOMAL RNA SMALL SUBUNIT METHYLTRANSFERASE I"/>
    <property type="match status" value="1"/>
</dbReference>
<dbReference type="GO" id="GO:0070677">
    <property type="term" value="F:rRNA (cytosine-2'-O-)-methyltransferase activity"/>
    <property type="evidence" value="ECO:0007669"/>
    <property type="project" value="UniProtKB-UniRule"/>
</dbReference>
<protein>
    <recommendedName>
        <fullName evidence="6">Ribosomal RNA small subunit methyltransferase I</fullName>
        <ecNumber evidence="6">2.1.1.198</ecNumber>
    </recommendedName>
    <alternativeName>
        <fullName evidence="6">16S rRNA 2'-O-ribose C1402 methyltransferase</fullName>
    </alternativeName>
    <alternativeName>
        <fullName evidence="6">rRNA (cytidine-2'-O-)-methyltransferase RsmI</fullName>
    </alternativeName>
</protein>
<dbReference type="FunFam" id="3.40.1010.10:FF:000007">
    <property type="entry name" value="Ribosomal RNA small subunit methyltransferase I"/>
    <property type="match status" value="1"/>
</dbReference>
<evidence type="ECO:0000313" key="8">
    <source>
        <dbReference type="EMBL" id="SYV92377.1"/>
    </source>
</evidence>
<dbReference type="GO" id="GO:0005737">
    <property type="term" value="C:cytoplasm"/>
    <property type="evidence" value="ECO:0007669"/>
    <property type="project" value="UniProtKB-SubCell"/>
</dbReference>
<evidence type="ECO:0000256" key="2">
    <source>
        <dbReference type="ARBA" id="ARBA00022552"/>
    </source>
</evidence>
<comment type="similarity">
    <text evidence="6">Belongs to the methyltransferase superfamily. RsmI family.</text>
</comment>
<evidence type="ECO:0000256" key="6">
    <source>
        <dbReference type="HAMAP-Rule" id="MF_01877"/>
    </source>
</evidence>
<comment type="function">
    <text evidence="6">Catalyzes the 2'-O-methylation of the ribose of cytidine 1402 (C1402) in 16S rRNA.</text>
</comment>
<gene>
    <name evidence="6 8" type="primary">rsmI</name>
    <name evidence="8" type="ORF">NCTC10124_00094</name>
</gene>
<dbReference type="Pfam" id="PF00590">
    <property type="entry name" value="TP_methylase"/>
    <property type="match status" value="1"/>
</dbReference>
<keyword evidence="1 6" id="KW-0963">Cytoplasm</keyword>
<dbReference type="CDD" id="cd11648">
    <property type="entry name" value="RsmI"/>
    <property type="match status" value="1"/>
</dbReference>
<dbReference type="EC" id="2.1.1.198" evidence="6"/>
<dbReference type="InterPro" id="IPR008189">
    <property type="entry name" value="rRNA_ssu_MeTfrase_I"/>
</dbReference>
<feature type="domain" description="Tetrapyrrole methylase" evidence="7">
    <location>
        <begin position="3"/>
        <end position="198"/>
    </location>
</feature>
<dbReference type="PROSITE" id="PS01296">
    <property type="entry name" value="RSMI"/>
    <property type="match status" value="1"/>
</dbReference>
<dbReference type="NCBIfam" id="TIGR00096">
    <property type="entry name" value="16S rRNA (cytidine(1402)-2'-O)-methyltransferase"/>
    <property type="match status" value="1"/>
</dbReference>
<dbReference type="AlphaFoldDB" id="A0A3B0P8K9"/>
<dbReference type="Proteomes" id="UP000259328">
    <property type="component" value="Chromosome"/>
</dbReference>
<accession>A0A3B0P8K9</accession>
<name>A0A3B0P8K9_MYCSY</name>
<dbReference type="EMBL" id="LS991953">
    <property type="protein sequence ID" value="SYV92377.1"/>
    <property type="molecule type" value="Genomic_DNA"/>
</dbReference>
<dbReference type="PIRSF" id="PIRSF005917">
    <property type="entry name" value="MTase_YraL"/>
    <property type="match status" value="1"/>
</dbReference>
<comment type="subcellular location">
    <subcellularLocation>
        <location evidence="6">Cytoplasm</location>
    </subcellularLocation>
</comment>
<dbReference type="InterPro" id="IPR035996">
    <property type="entry name" value="4pyrrol_Methylase_sf"/>
</dbReference>
<keyword evidence="2 6" id="KW-0698">rRNA processing</keyword>
<keyword evidence="3 6" id="KW-0489">Methyltransferase</keyword>
<evidence type="ECO:0000313" key="9">
    <source>
        <dbReference type="Proteomes" id="UP000259328"/>
    </source>
</evidence>
<dbReference type="InterPro" id="IPR000878">
    <property type="entry name" value="4pyrrol_Mease"/>
</dbReference>
<organism evidence="8 9">
    <name type="scientific">Mycoplasmopsis synoviae</name>
    <name type="common">Mycoplasma synoviae</name>
    <dbReference type="NCBI Taxonomy" id="2109"/>
    <lineage>
        <taxon>Bacteria</taxon>
        <taxon>Bacillati</taxon>
        <taxon>Mycoplasmatota</taxon>
        <taxon>Mycoplasmoidales</taxon>
        <taxon>Metamycoplasmataceae</taxon>
        <taxon>Mycoplasmopsis</taxon>
    </lineage>
</organism>
<proteinExistence type="inferred from homology"/>
<dbReference type="Gene3D" id="3.40.1010.10">
    <property type="entry name" value="Cobalt-precorrin-4 Transmethylase, Domain 1"/>
    <property type="match status" value="1"/>
</dbReference>
<dbReference type="SUPFAM" id="SSF53790">
    <property type="entry name" value="Tetrapyrrole methylase"/>
    <property type="match status" value="1"/>
</dbReference>
<dbReference type="PANTHER" id="PTHR46111:SF1">
    <property type="entry name" value="RIBOSOMAL RNA SMALL SUBUNIT METHYLTRANSFERASE I"/>
    <property type="match status" value="1"/>
</dbReference>
<keyword evidence="4 6" id="KW-0808">Transferase</keyword>
<keyword evidence="5 6" id="KW-0949">S-adenosyl-L-methionine</keyword>
<dbReference type="InterPro" id="IPR014776">
    <property type="entry name" value="4pyrrole_Mease_sub2"/>
</dbReference>
<evidence type="ECO:0000259" key="7">
    <source>
        <dbReference type="Pfam" id="PF00590"/>
    </source>
</evidence>
<evidence type="ECO:0000256" key="1">
    <source>
        <dbReference type="ARBA" id="ARBA00022490"/>
    </source>
</evidence>
<evidence type="ECO:0000256" key="5">
    <source>
        <dbReference type="ARBA" id="ARBA00022691"/>
    </source>
</evidence>
<reference evidence="9" key="1">
    <citation type="submission" date="2018-06" db="EMBL/GenBank/DDBJ databases">
        <authorList>
            <consortium name="Pathogen Informatics"/>
        </authorList>
    </citation>
    <scope>NUCLEOTIDE SEQUENCE [LARGE SCALE GENOMIC DNA]</scope>
    <source>
        <strain evidence="9">NCTC10124</strain>
    </source>
</reference>
<dbReference type="Gene3D" id="3.30.950.10">
    <property type="entry name" value="Methyltransferase, Cobalt-precorrin-4 Transmethylase, Domain 2"/>
    <property type="match status" value="1"/>
</dbReference>
<dbReference type="InterPro" id="IPR014777">
    <property type="entry name" value="4pyrrole_Mease_sub1"/>
</dbReference>
<dbReference type="GeneID" id="93529859"/>
<sequence>MSKLYLIGTPIGNLEDITLRALNKLKEVSIIACEDTRVTYKLLKHYQIEGKKLFSHNKFNEKSSAKGLVDLILQGNDIALVSDAGMPLISDPGFDLIKLCKENNIQIELIPGVSAVTSAFVLSNFSDTFTFCGFIKDKTNQRVNYLKNLTQGTYIFFVSPHKIEKTLEDINLVFNGNEKISLSRELTKKFEKTYHGSAIEVLNTLKTNSEILGEFTLVLHIPKVKKAKISKY</sequence>
<evidence type="ECO:0000256" key="3">
    <source>
        <dbReference type="ARBA" id="ARBA00022603"/>
    </source>
</evidence>